<evidence type="ECO:0000256" key="4">
    <source>
        <dbReference type="ARBA" id="ARBA00022763"/>
    </source>
</evidence>
<dbReference type="eggNOG" id="KOG3997">
    <property type="taxonomic scope" value="Eukaryota"/>
</dbReference>
<dbReference type="FunFam" id="3.20.20.150:FF:000001">
    <property type="entry name" value="Probable endonuclease 4"/>
    <property type="match status" value="1"/>
</dbReference>
<evidence type="ECO:0000256" key="7">
    <source>
        <dbReference type="ARBA" id="ARBA00023204"/>
    </source>
</evidence>
<dbReference type="PROSITE" id="PS00731">
    <property type="entry name" value="AP_NUCLEASE_F2_3"/>
    <property type="match status" value="1"/>
</dbReference>
<feature type="domain" description="Xylose isomerase-like TIM barrel" evidence="9">
    <location>
        <begin position="116"/>
        <end position="367"/>
    </location>
</feature>
<dbReference type="InterPro" id="IPR001719">
    <property type="entry name" value="AP_endonuc_2"/>
</dbReference>
<keyword evidence="3" id="KW-0479">Metal-binding</keyword>
<evidence type="ECO:0000256" key="6">
    <source>
        <dbReference type="ARBA" id="ARBA00022833"/>
    </source>
</evidence>
<dbReference type="NCBIfam" id="TIGR00587">
    <property type="entry name" value="nfo"/>
    <property type="match status" value="1"/>
</dbReference>
<keyword evidence="11" id="KW-1185">Reference proteome</keyword>
<dbReference type="SMART" id="SM00518">
    <property type="entry name" value="AP2Ec"/>
    <property type="match status" value="1"/>
</dbReference>
<gene>
    <name evidence="10" type="ORF">COCSUDRAFT_42033</name>
</gene>
<name>I0YXE4_COCSC</name>
<dbReference type="GO" id="GO:0003906">
    <property type="term" value="F:DNA-(apurinic or apyrimidinic site) endonuclease activity"/>
    <property type="evidence" value="ECO:0007669"/>
    <property type="project" value="TreeGrafter"/>
</dbReference>
<comment type="similarity">
    <text evidence="2">Belongs to the AP endonuclease 2 family.</text>
</comment>
<dbReference type="GO" id="GO:0008270">
    <property type="term" value="F:zinc ion binding"/>
    <property type="evidence" value="ECO:0007669"/>
    <property type="project" value="InterPro"/>
</dbReference>
<proteinExistence type="inferred from homology"/>
<dbReference type="GO" id="GO:0008081">
    <property type="term" value="F:phosphoric diester hydrolase activity"/>
    <property type="evidence" value="ECO:0007669"/>
    <property type="project" value="TreeGrafter"/>
</dbReference>
<keyword evidence="5" id="KW-0378">Hydrolase</keyword>
<dbReference type="PROSITE" id="PS51432">
    <property type="entry name" value="AP_NUCLEASE_F2_4"/>
    <property type="match status" value="1"/>
</dbReference>
<dbReference type="InterPro" id="IPR036237">
    <property type="entry name" value="Xyl_isomerase-like_sf"/>
</dbReference>
<keyword evidence="10" id="KW-0255">Endonuclease</keyword>
<evidence type="ECO:0000259" key="9">
    <source>
        <dbReference type="Pfam" id="PF01261"/>
    </source>
</evidence>
<evidence type="ECO:0000313" key="11">
    <source>
        <dbReference type="Proteomes" id="UP000007264"/>
    </source>
</evidence>
<dbReference type="InterPro" id="IPR018246">
    <property type="entry name" value="AP_endonuc_F2_Zn_BS"/>
</dbReference>
<evidence type="ECO:0000256" key="5">
    <source>
        <dbReference type="ARBA" id="ARBA00022801"/>
    </source>
</evidence>
<dbReference type="KEGG" id="csl:COCSUDRAFT_42033"/>
<dbReference type="RefSeq" id="XP_005647607.1">
    <property type="nucleotide sequence ID" value="XM_005647550.1"/>
</dbReference>
<keyword evidence="8" id="KW-0175">Coiled coil</keyword>
<organism evidence="10 11">
    <name type="scientific">Coccomyxa subellipsoidea (strain C-169)</name>
    <name type="common">Green microalga</name>
    <dbReference type="NCBI Taxonomy" id="574566"/>
    <lineage>
        <taxon>Eukaryota</taxon>
        <taxon>Viridiplantae</taxon>
        <taxon>Chlorophyta</taxon>
        <taxon>core chlorophytes</taxon>
        <taxon>Trebouxiophyceae</taxon>
        <taxon>Trebouxiophyceae incertae sedis</taxon>
        <taxon>Coccomyxaceae</taxon>
        <taxon>Coccomyxa</taxon>
        <taxon>Coccomyxa subellipsoidea</taxon>
    </lineage>
</organism>
<dbReference type="NCBIfam" id="NF002199">
    <property type="entry name" value="PRK01060.1-4"/>
    <property type="match status" value="1"/>
</dbReference>
<evidence type="ECO:0000313" key="10">
    <source>
        <dbReference type="EMBL" id="EIE23063.1"/>
    </source>
</evidence>
<dbReference type="GO" id="GO:0006284">
    <property type="term" value="P:base-excision repair"/>
    <property type="evidence" value="ECO:0007669"/>
    <property type="project" value="TreeGrafter"/>
</dbReference>
<protein>
    <submittedName>
        <fullName evidence="10">AP endonuclease</fullName>
    </submittedName>
</protein>
<sequence>MRKRQRSKGKQAAAAEAVELEVTATAVAAAKGAVKRRRGRKVEEAVIEIEELLETAEEEAAKEEATAVKPKRARKKVVKEDDLNAVLVDLPTTVPAGKLVGCHVSAAAGVERALVNAASIGAKAFAMDTRSKRRWECPPLMRVTAAAFRAACNSFGFSAAQIIPHGSYLINLGSPDKEMLAKSYAAFLEELQRCETLGIRLYNIHPGHTNSCGEVSTPEECMDRIAGCINRAHAQTSGVTVVLENVAGQGSSVGHSFEHLRYMIDRVEDKARIGVCLDTCHMFAAGYDLSTPAAYEATMQQFSSVVGMRYLKGMHINDSKCALGSRRDRHENVGRGFIGITMFECIMNDPRLDGIPLIMETPVQEPGPAINYKKSLLEAEVVYRHEGDEALVGTDKRDIAMLYSLCK</sequence>
<evidence type="ECO:0000256" key="8">
    <source>
        <dbReference type="SAM" id="Coils"/>
    </source>
</evidence>
<dbReference type="PROSITE" id="PS00730">
    <property type="entry name" value="AP_NUCLEASE_F2_2"/>
    <property type="match status" value="1"/>
</dbReference>
<dbReference type="Proteomes" id="UP000007264">
    <property type="component" value="Unassembled WGS sequence"/>
</dbReference>
<dbReference type="Pfam" id="PF01261">
    <property type="entry name" value="AP_endonuc_2"/>
    <property type="match status" value="1"/>
</dbReference>
<comment type="cofactor">
    <cofactor evidence="1">
        <name>Zn(2+)</name>
        <dbReference type="ChEBI" id="CHEBI:29105"/>
    </cofactor>
</comment>
<dbReference type="Gene3D" id="3.20.20.150">
    <property type="entry name" value="Divalent-metal-dependent TIM barrel enzymes"/>
    <property type="match status" value="1"/>
</dbReference>
<accession>I0YXE4</accession>
<evidence type="ECO:0000256" key="1">
    <source>
        <dbReference type="ARBA" id="ARBA00001947"/>
    </source>
</evidence>
<dbReference type="GO" id="GO:0003677">
    <property type="term" value="F:DNA binding"/>
    <property type="evidence" value="ECO:0007669"/>
    <property type="project" value="InterPro"/>
</dbReference>
<dbReference type="EMBL" id="AGSI01000008">
    <property type="protein sequence ID" value="EIE23063.1"/>
    <property type="molecule type" value="Genomic_DNA"/>
</dbReference>
<dbReference type="PANTHER" id="PTHR21445:SF0">
    <property type="entry name" value="APURINIC-APYRIMIDINIC ENDONUCLEASE"/>
    <property type="match status" value="1"/>
</dbReference>
<dbReference type="AlphaFoldDB" id="I0YXE4"/>
<keyword evidence="10" id="KW-0540">Nuclease</keyword>
<dbReference type="InterPro" id="IPR013022">
    <property type="entry name" value="Xyl_isomerase-like_TIM-brl"/>
</dbReference>
<dbReference type="CDD" id="cd00019">
    <property type="entry name" value="AP2Ec"/>
    <property type="match status" value="1"/>
</dbReference>
<evidence type="ECO:0000256" key="2">
    <source>
        <dbReference type="ARBA" id="ARBA00005340"/>
    </source>
</evidence>
<reference evidence="10 11" key="1">
    <citation type="journal article" date="2012" name="Genome Biol.">
        <title>The genome of the polar eukaryotic microalga coccomyxa subellipsoidea reveals traits of cold adaptation.</title>
        <authorList>
            <person name="Blanc G."/>
            <person name="Agarkova I."/>
            <person name="Grimwood J."/>
            <person name="Kuo A."/>
            <person name="Brueggeman A."/>
            <person name="Dunigan D."/>
            <person name="Gurnon J."/>
            <person name="Ladunga I."/>
            <person name="Lindquist E."/>
            <person name="Lucas S."/>
            <person name="Pangilinan J."/>
            <person name="Proschold T."/>
            <person name="Salamov A."/>
            <person name="Schmutz J."/>
            <person name="Weeks D."/>
            <person name="Yamada T."/>
            <person name="Claverie J.M."/>
            <person name="Grigoriev I."/>
            <person name="Van Etten J."/>
            <person name="Lomsadze A."/>
            <person name="Borodovsky M."/>
        </authorList>
    </citation>
    <scope>NUCLEOTIDE SEQUENCE [LARGE SCALE GENOMIC DNA]</scope>
    <source>
        <strain evidence="10 11">C-169</strain>
    </source>
</reference>
<dbReference type="GeneID" id="17041051"/>
<feature type="coiled-coil region" evidence="8">
    <location>
        <begin position="39"/>
        <end position="66"/>
    </location>
</feature>
<keyword evidence="7" id="KW-0234">DNA repair</keyword>
<keyword evidence="4" id="KW-0227">DNA damage</keyword>
<evidence type="ECO:0000256" key="3">
    <source>
        <dbReference type="ARBA" id="ARBA00022723"/>
    </source>
</evidence>
<dbReference type="STRING" id="574566.I0YXE4"/>
<dbReference type="PROSITE" id="PS00729">
    <property type="entry name" value="AP_NUCLEASE_F2_1"/>
    <property type="match status" value="1"/>
</dbReference>
<comment type="caution">
    <text evidence="10">The sequence shown here is derived from an EMBL/GenBank/DDBJ whole genome shotgun (WGS) entry which is preliminary data.</text>
</comment>
<keyword evidence="6" id="KW-0862">Zinc</keyword>
<dbReference type="PANTHER" id="PTHR21445">
    <property type="entry name" value="ENDONUCLEASE IV ENDODEOXYRIBONUCLEASE IV"/>
    <property type="match status" value="1"/>
</dbReference>
<dbReference type="HAMAP" id="MF_00152">
    <property type="entry name" value="Nfo"/>
    <property type="match status" value="1"/>
</dbReference>
<dbReference type="SUPFAM" id="SSF51658">
    <property type="entry name" value="Xylose isomerase-like"/>
    <property type="match status" value="1"/>
</dbReference>
<dbReference type="OrthoDB" id="509856at2759"/>